<dbReference type="InterPro" id="IPR023772">
    <property type="entry name" value="DNA-bd_HTH_TetR-type_CS"/>
</dbReference>
<keyword evidence="8" id="KW-1185">Reference proteome</keyword>
<dbReference type="SUPFAM" id="SSF46689">
    <property type="entry name" value="Homeodomain-like"/>
    <property type="match status" value="1"/>
</dbReference>
<evidence type="ECO:0000256" key="1">
    <source>
        <dbReference type="ARBA" id="ARBA00023015"/>
    </source>
</evidence>
<evidence type="ECO:0000313" key="8">
    <source>
        <dbReference type="Proteomes" id="UP000006764"/>
    </source>
</evidence>
<dbReference type="InterPro" id="IPR001647">
    <property type="entry name" value="HTH_TetR"/>
</dbReference>
<feature type="domain" description="HTH tetR-type" evidence="6">
    <location>
        <begin position="22"/>
        <end position="82"/>
    </location>
</feature>
<dbReference type="InterPro" id="IPR050109">
    <property type="entry name" value="HTH-type_TetR-like_transc_reg"/>
</dbReference>
<evidence type="ECO:0000256" key="3">
    <source>
        <dbReference type="ARBA" id="ARBA00023163"/>
    </source>
</evidence>
<proteinExistence type="predicted"/>
<dbReference type="Gene3D" id="1.10.357.10">
    <property type="entry name" value="Tetracycline Repressor, domain 2"/>
    <property type="match status" value="1"/>
</dbReference>
<sequence>MPETLPTANTAPGEGLRERKRRETRQRIAETGLRLFLANGYEGTTLDTIAAEAGISRRTFFSYFKSKDDIVLFWMDANWASIYTELLKVSPDVAPLDAVCDVMLEHSARYTAEEMTAIDRLMRSSDSLLSLKPAFYAKQEQALFSTLCEVWRQPERRAALHMVAMVSIGAVRLATQAWNDQGSQRQPVAALLKQAFDGLKAEIQSAS</sequence>
<feature type="DNA-binding region" description="H-T-H motif" evidence="4">
    <location>
        <begin position="45"/>
        <end position="64"/>
    </location>
</feature>
<dbReference type="PROSITE" id="PS01081">
    <property type="entry name" value="HTH_TETR_1"/>
    <property type="match status" value="1"/>
</dbReference>
<evidence type="ECO:0000256" key="4">
    <source>
        <dbReference type="PROSITE-ProRule" id="PRU00335"/>
    </source>
</evidence>
<dbReference type="HOGENOM" id="CLU_069356_2_2_6"/>
<dbReference type="PANTHER" id="PTHR30055:SF238">
    <property type="entry name" value="MYCOFACTOCIN BIOSYNTHESIS TRANSCRIPTIONAL REGULATOR MFTR-RELATED"/>
    <property type="match status" value="1"/>
</dbReference>
<keyword evidence="2 4" id="KW-0238">DNA-binding</keyword>
<gene>
    <name evidence="7" type="ORF">S7S_17690</name>
</gene>
<dbReference type="GO" id="GO:0003700">
    <property type="term" value="F:DNA-binding transcription factor activity"/>
    <property type="evidence" value="ECO:0007669"/>
    <property type="project" value="TreeGrafter"/>
</dbReference>
<dbReference type="OrthoDB" id="8535430at2"/>
<dbReference type="PANTHER" id="PTHR30055">
    <property type="entry name" value="HTH-TYPE TRANSCRIPTIONAL REGULATOR RUTR"/>
    <property type="match status" value="1"/>
</dbReference>
<feature type="compositionally biased region" description="Polar residues" evidence="5">
    <location>
        <begin position="1"/>
        <end position="10"/>
    </location>
</feature>
<keyword evidence="1" id="KW-0805">Transcription regulation</keyword>
<dbReference type="GO" id="GO:0000976">
    <property type="term" value="F:transcription cis-regulatory region binding"/>
    <property type="evidence" value="ECO:0007669"/>
    <property type="project" value="TreeGrafter"/>
</dbReference>
<protein>
    <submittedName>
        <fullName evidence="7">TetR family transcriptional regulator</fullName>
    </submittedName>
</protein>
<organism evidence="7 8">
    <name type="scientific">Isoalcanivorax pacificus W11-5</name>
    <dbReference type="NCBI Taxonomy" id="391936"/>
    <lineage>
        <taxon>Bacteria</taxon>
        <taxon>Pseudomonadati</taxon>
        <taxon>Pseudomonadota</taxon>
        <taxon>Gammaproteobacteria</taxon>
        <taxon>Oceanospirillales</taxon>
        <taxon>Alcanivoracaceae</taxon>
        <taxon>Isoalcanivorax</taxon>
    </lineage>
</organism>
<dbReference type="Proteomes" id="UP000006764">
    <property type="component" value="Chromosome"/>
</dbReference>
<dbReference type="PRINTS" id="PR00455">
    <property type="entry name" value="HTHTETR"/>
</dbReference>
<dbReference type="KEGG" id="apac:S7S_17690"/>
<accession>A0A0B4XTF0</accession>
<reference evidence="7 8" key="1">
    <citation type="journal article" date="2012" name="J. Bacteriol.">
        <title>Genome sequence of an alkane-degrading bacterium, Alcanivorax pacificus type strain W11-5, isolated from deep sea sediment.</title>
        <authorList>
            <person name="Lai Q."/>
            <person name="Shao Z."/>
        </authorList>
    </citation>
    <scope>NUCLEOTIDE SEQUENCE [LARGE SCALE GENOMIC DNA]</scope>
    <source>
        <strain evidence="7 8">W11-5</strain>
    </source>
</reference>
<dbReference type="Pfam" id="PF00440">
    <property type="entry name" value="TetR_N"/>
    <property type="match status" value="1"/>
</dbReference>
<feature type="region of interest" description="Disordered" evidence="5">
    <location>
        <begin position="1"/>
        <end position="24"/>
    </location>
</feature>
<dbReference type="RefSeq" id="WP_008734743.1">
    <property type="nucleotide sequence ID" value="NZ_CP004387.1"/>
</dbReference>
<dbReference type="STRING" id="391936.S7S_17690"/>
<evidence type="ECO:0000256" key="2">
    <source>
        <dbReference type="ARBA" id="ARBA00023125"/>
    </source>
</evidence>
<dbReference type="InterPro" id="IPR009057">
    <property type="entry name" value="Homeodomain-like_sf"/>
</dbReference>
<name>A0A0B4XTF0_9GAMM</name>
<keyword evidence="3" id="KW-0804">Transcription</keyword>
<evidence type="ECO:0000313" key="7">
    <source>
        <dbReference type="EMBL" id="AJD49950.1"/>
    </source>
</evidence>
<dbReference type="EMBL" id="CP004387">
    <property type="protein sequence ID" value="AJD49950.1"/>
    <property type="molecule type" value="Genomic_DNA"/>
</dbReference>
<evidence type="ECO:0000256" key="5">
    <source>
        <dbReference type="SAM" id="MobiDB-lite"/>
    </source>
</evidence>
<evidence type="ECO:0000259" key="6">
    <source>
        <dbReference type="PROSITE" id="PS50977"/>
    </source>
</evidence>
<dbReference type="PROSITE" id="PS50977">
    <property type="entry name" value="HTH_TETR_2"/>
    <property type="match status" value="1"/>
</dbReference>
<dbReference type="AlphaFoldDB" id="A0A0B4XTF0"/>